<dbReference type="PANTHER" id="PTHR47331">
    <property type="entry name" value="PHD-TYPE DOMAIN-CONTAINING PROTEIN"/>
    <property type="match status" value="1"/>
</dbReference>
<evidence type="ECO:0000313" key="2">
    <source>
        <dbReference type="Proteomes" id="UP000887566"/>
    </source>
</evidence>
<dbReference type="InterPro" id="IPR005312">
    <property type="entry name" value="DUF1759"/>
</dbReference>
<sequence>MEVLDSVILKLEHEISVIKEAVETLQGCNKDWGDMMERLPVKKKEAEEKVYEDYSSGENSIFKIIANGTSIVKIFEARIREAERLQLRLWNPQQIGMKREPITTESTMTDQAAGQQGSTSEWVNLPKLELPTYDGDPLKWSGFWDTFEATVNTQEISPIQKLNYLMSKLTGAAFEALDGITRSNDNYEIAVELLKERFGQARQIKQALYAQLRNIPKASEKTEELRRTLTGVDRVARQLKAMGEDLNQDSLITQFLEKLPDDIVLEVGKGKHRNEAWQMDQLRAALEDIVCNREDLLRIKIYSKSEDEKMAQSFLPNRSRNVPTNVFGVLICEEESNEKDGTLQIEHKAKMNKQKPPIHKDKQMLDSLAETIITALATEIKRNVNLTEKRGTRYPCVFCGENHFNDQCKMYRTREARQEKIMEKKLCFRCLRQRHMAKDCRTTRPCHYCDGNHHRALCARYLQPAINSPPPERATMRPQSTMDTEDATLNKPIGVHTMTEETKYEDYEEMEENMGMKTSIIEEGKWQAARMQQEAVLLTAKTEVSNPDERDKARVVHIFFDCGSERSFITQRLAKKLKLKAQSEETLSVYTFASKEPQKLKAPLVQVGITLKDGTKKIIEASALEMLTNKLQRKALKQEDLQIFKQISSDDFANDLPSKYEAIAPDILIGSDYFWEFMEPKEMTKCPSGLYLISSKVGLLMGGNQGREKRGENVKISTQVTSTNERRNFNQYDKKANPSLAKMNKFGCLQSTGMNDSPELSDGGARLNVIMTAVGLQKIREDATNVKEETFTKIKKNVKIAEKKKVSNLFSIMNALLIFLCLFLIGAKGSSCPENENPNRILSQQCIKEGIGVMRTEGYLTPGSDSRQKLLQVWKKNFKNTDRFWELWYDEYLLSLRKRMTNNHKGPGVHEGAPIKSEESVSIKEETLRGVWRMEEIIELKEGRSQETDLLIKMTYDTQENEEIRKRQRHVIEETSCSTPEKEIKNEDQGRLSQDNLIISVVVLHFQSLLN</sequence>
<dbReference type="InterPro" id="IPR008737">
    <property type="entry name" value="DUF1758"/>
</dbReference>
<dbReference type="Pfam" id="PF05585">
    <property type="entry name" value="DUF1758"/>
    <property type="match status" value="1"/>
</dbReference>
<name>A0A914UNU3_9BILA</name>
<dbReference type="AlphaFoldDB" id="A0A914UNU3"/>
<evidence type="ECO:0000313" key="3">
    <source>
        <dbReference type="WBParaSite" id="PSAMB.scaffold11448size6023.g34151.t1"/>
    </source>
</evidence>
<evidence type="ECO:0000259" key="1">
    <source>
        <dbReference type="Pfam" id="PF05585"/>
    </source>
</evidence>
<keyword evidence="2" id="KW-1185">Reference proteome</keyword>
<reference evidence="3" key="1">
    <citation type="submission" date="2022-11" db="UniProtKB">
        <authorList>
            <consortium name="WormBaseParasite"/>
        </authorList>
    </citation>
    <scope>IDENTIFICATION</scope>
</reference>
<dbReference type="Proteomes" id="UP000887566">
    <property type="component" value="Unplaced"/>
</dbReference>
<organism evidence="2 3">
    <name type="scientific">Plectus sambesii</name>
    <dbReference type="NCBI Taxonomy" id="2011161"/>
    <lineage>
        <taxon>Eukaryota</taxon>
        <taxon>Metazoa</taxon>
        <taxon>Ecdysozoa</taxon>
        <taxon>Nematoda</taxon>
        <taxon>Chromadorea</taxon>
        <taxon>Plectida</taxon>
        <taxon>Plectina</taxon>
        <taxon>Plectoidea</taxon>
        <taxon>Plectidae</taxon>
        <taxon>Plectus</taxon>
    </lineage>
</organism>
<dbReference type="WBParaSite" id="PSAMB.scaffold11448size6023.g34151.t1">
    <property type="protein sequence ID" value="PSAMB.scaffold11448size6023.g34151.t1"/>
    <property type="gene ID" value="PSAMB.scaffold11448size6023.g34151"/>
</dbReference>
<dbReference type="Pfam" id="PF03564">
    <property type="entry name" value="DUF1759"/>
    <property type="match status" value="1"/>
</dbReference>
<protein>
    <submittedName>
        <fullName evidence="3">Peptidase aspartic putative domain-containing protein</fullName>
    </submittedName>
</protein>
<accession>A0A914UNU3</accession>
<proteinExistence type="predicted"/>
<feature type="domain" description="DUF1758" evidence="1">
    <location>
        <begin position="544"/>
        <end position="709"/>
    </location>
</feature>